<dbReference type="EMBL" id="AVOT02002116">
    <property type="protein sequence ID" value="MBW0469213.1"/>
    <property type="molecule type" value="Genomic_DNA"/>
</dbReference>
<sequence>MGFKRQNKFSFFSLIDFRPRNHTDFFPLHIEQNPANTPRQDSPVQCMPHKQTPRKTTPGTSGTQWSEDLFRELSQHNEPPNPGLSPFYEPPEDVATCEPEPEVASTQSMEELFDCPATPCLVLIIDNTPFRSLTLPPSTPTPVPVPDLPPIAAENPNASSPRCQDPLIPMIMLSRNSPTCDQH</sequence>
<keyword evidence="3" id="KW-1185">Reference proteome</keyword>
<feature type="region of interest" description="Disordered" evidence="1">
    <location>
        <begin position="31"/>
        <end position="64"/>
    </location>
</feature>
<dbReference type="AlphaFoldDB" id="A0A9Q3BQD4"/>
<gene>
    <name evidence="2" type="ORF">O181_008928</name>
</gene>
<comment type="caution">
    <text evidence="2">The sequence shown here is derived from an EMBL/GenBank/DDBJ whole genome shotgun (WGS) entry which is preliminary data.</text>
</comment>
<organism evidence="2 3">
    <name type="scientific">Austropuccinia psidii MF-1</name>
    <dbReference type="NCBI Taxonomy" id="1389203"/>
    <lineage>
        <taxon>Eukaryota</taxon>
        <taxon>Fungi</taxon>
        <taxon>Dikarya</taxon>
        <taxon>Basidiomycota</taxon>
        <taxon>Pucciniomycotina</taxon>
        <taxon>Pucciniomycetes</taxon>
        <taxon>Pucciniales</taxon>
        <taxon>Sphaerophragmiaceae</taxon>
        <taxon>Austropuccinia</taxon>
    </lineage>
</organism>
<feature type="compositionally biased region" description="Polar residues" evidence="1">
    <location>
        <begin position="33"/>
        <end position="43"/>
    </location>
</feature>
<reference evidence="2" key="1">
    <citation type="submission" date="2021-03" db="EMBL/GenBank/DDBJ databases">
        <title>Draft genome sequence of rust myrtle Austropuccinia psidii MF-1, a brazilian biotype.</title>
        <authorList>
            <person name="Quecine M.C."/>
            <person name="Pachon D.M.R."/>
            <person name="Bonatelli M.L."/>
            <person name="Correr F.H."/>
            <person name="Franceschini L.M."/>
            <person name="Leite T.F."/>
            <person name="Margarido G.R.A."/>
            <person name="Almeida C.A."/>
            <person name="Ferrarezi J.A."/>
            <person name="Labate C.A."/>
        </authorList>
    </citation>
    <scope>NUCLEOTIDE SEQUENCE</scope>
    <source>
        <strain evidence="2">MF-1</strain>
    </source>
</reference>
<evidence type="ECO:0000256" key="1">
    <source>
        <dbReference type="SAM" id="MobiDB-lite"/>
    </source>
</evidence>
<dbReference type="Proteomes" id="UP000765509">
    <property type="component" value="Unassembled WGS sequence"/>
</dbReference>
<protein>
    <submittedName>
        <fullName evidence="2">Uncharacterized protein</fullName>
    </submittedName>
</protein>
<evidence type="ECO:0000313" key="3">
    <source>
        <dbReference type="Proteomes" id="UP000765509"/>
    </source>
</evidence>
<evidence type="ECO:0000313" key="2">
    <source>
        <dbReference type="EMBL" id="MBW0469213.1"/>
    </source>
</evidence>
<proteinExistence type="predicted"/>
<feature type="compositionally biased region" description="Polar residues" evidence="1">
    <location>
        <begin position="54"/>
        <end position="64"/>
    </location>
</feature>
<name>A0A9Q3BQD4_9BASI</name>
<accession>A0A9Q3BQD4</accession>